<accession>A0A7W8M6F0</accession>
<protein>
    <submittedName>
        <fullName evidence="9">Putative aldouronate transport system permease protein</fullName>
    </submittedName>
</protein>
<dbReference type="Gene3D" id="1.10.3720.10">
    <property type="entry name" value="MetI-like"/>
    <property type="match status" value="1"/>
</dbReference>
<dbReference type="PANTHER" id="PTHR43744">
    <property type="entry name" value="ABC TRANSPORTER PERMEASE PROTEIN MG189-RELATED-RELATED"/>
    <property type="match status" value="1"/>
</dbReference>
<evidence type="ECO:0000313" key="10">
    <source>
        <dbReference type="Proteomes" id="UP000543642"/>
    </source>
</evidence>
<keyword evidence="5 7" id="KW-1133">Transmembrane helix</keyword>
<feature type="transmembrane region" description="Helical" evidence="7">
    <location>
        <begin position="113"/>
        <end position="133"/>
    </location>
</feature>
<dbReference type="InterPro" id="IPR000515">
    <property type="entry name" value="MetI-like"/>
</dbReference>
<feature type="transmembrane region" description="Helical" evidence="7">
    <location>
        <begin position="193"/>
        <end position="214"/>
    </location>
</feature>
<evidence type="ECO:0000313" key="9">
    <source>
        <dbReference type="EMBL" id="MBB5265914.1"/>
    </source>
</evidence>
<keyword evidence="3" id="KW-1003">Cell membrane</keyword>
<reference evidence="9 10" key="1">
    <citation type="submission" date="2020-08" db="EMBL/GenBank/DDBJ databases">
        <title>Genomic Encyclopedia of Type Strains, Phase IV (KMG-IV): sequencing the most valuable type-strain genomes for metagenomic binning, comparative biology and taxonomic classification.</title>
        <authorList>
            <person name="Goeker M."/>
        </authorList>
    </citation>
    <scope>NUCLEOTIDE SEQUENCE [LARGE SCALE GENOMIC DNA]</scope>
    <source>
        <strain evidence="9 10">DSM 106146</strain>
    </source>
</reference>
<dbReference type="GO" id="GO:0055085">
    <property type="term" value="P:transmembrane transport"/>
    <property type="evidence" value="ECO:0007669"/>
    <property type="project" value="InterPro"/>
</dbReference>
<comment type="caution">
    <text evidence="9">The sequence shown here is derived from an EMBL/GenBank/DDBJ whole genome shotgun (WGS) entry which is preliminary data.</text>
</comment>
<evidence type="ECO:0000256" key="2">
    <source>
        <dbReference type="ARBA" id="ARBA00022448"/>
    </source>
</evidence>
<dbReference type="AlphaFoldDB" id="A0A7W8M6F0"/>
<comment type="similarity">
    <text evidence="7">Belongs to the binding-protein-dependent transport system permease family.</text>
</comment>
<feature type="transmembrane region" description="Helical" evidence="7">
    <location>
        <begin position="77"/>
        <end position="101"/>
    </location>
</feature>
<dbReference type="SUPFAM" id="SSF161098">
    <property type="entry name" value="MetI-like"/>
    <property type="match status" value="1"/>
</dbReference>
<keyword evidence="6 7" id="KW-0472">Membrane</keyword>
<feature type="transmembrane region" description="Helical" evidence="7">
    <location>
        <begin position="12"/>
        <end position="37"/>
    </location>
</feature>
<dbReference type="RefSeq" id="WP_183776093.1">
    <property type="nucleotide sequence ID" value="NZ_JACHFW010000016.1"/>
</dbReference>
<name>A0A7W8M6F0_9FIRM</name>
<evidence type="ECO:0000256" key="4">
    <source>
        <dbReference type="ARBA" id="ARBA00022692"/>
    </source>
</evidence>
<proteinExistence type="inferred from homology"/>
<evidence type="ECO:0000259" key="8">
    <source>
        <dbReference type="PROSITE" id="PS50928"/>
    </source>
</evidence>
<comment type="subcellular location">
    <subcellularLocation>
        <location evidence="1 7">Cell membrane</location>
        <topology evidence="1 7">Multi-pass membrane protein</topology>
    </subcellularLocation>
</comment>
<dbReference type="GO" id="GO:0005886">
    <property type="term" value="C:plasma membrane"/>
    <property type="evidence" value="ECO:0007669"/>
    <property type="project" value="UniProtKB-SubCell"/>
</dbReference>
<organism evidence="9 10">
    <name type="scientific">Catenibacillus scindens</name>
    <dbReference type="NCBI Taxonomy" id="673271"/>
    <lineage>
        <taxon>Bacteria</taxon>
        <taxon>Bacillati</taxon>
        <taxon>Bacillota</taxon>
        <taxon>Clostridia</taxon>
        <taxon>Lachnospirales</taxon>
        <taxon>Lachnospiraceae</taxon>
        <taxon>Catenibacillus</taxon>
    </lineage>
</organism>
<dbReference type="PANTHER" id="PTHR43744:SF9">
    <property type="entry name" value="POLYGALACTURONAN_RHAMNOGALACTURONAN TRANSPORT SYSTEM PERMEASE PROTEIN YTCP"/>
    <property type="match status" value="1"/>
</dbReference>
<dbReference type="Pfam" id="PF00528">
    <property type="entry name" value="BPD_transp_1"/>
    <property type="match status" value="1"/>
</dbReference>
<dbReference type="CDD" id="cd06261">
    <property type="entry name" value="TM_PBP2"/>
    <property type="match status" value="1"/>
</dbReference>
<evidence type="ECO:0000256" key="3">
    <source>
        <dbReference type="ARBA" id="ARBA00022475"/>
    </source>
</evidence>
<gene>
    <name evidence="9" type="ORF">HNP82_003065</name>
</gene>
<evidence type="ECO:0000256" key="1">
    <source>
        <dbReference type="ARBA" id="ARBA00004651"/>
    </source>
</evidence>
<evidence type="ECO:0000256" key="5">
    <source>
        <dbReference type="ARBA" id="ARBA00022989"/>
    </source>
</evidence>
<evidence type="ECO:0000256" key="7">
    <source>
        <dbReference type="RuleBase" id="RU363032"/>
    </source>
</evidence>
<dbReference type="EMBL" id="JACHFW010000016">
    <property type="protein sequence ID" value="MBB5265914.1"/>
    <property type="molecule type" value="Genomic_DNA"/>
</dbReference>
<feature type="transmembrane region" description="Helical" evidence="7">
    <location>
        <begin position="264"/>
        <end position="283"/>
    </location>
</feature>
<feature type="domain" description="ABC transmembrane type-1" evidence="8">
    <location>
        <begin position="78"/>
        <end position="283"/>
    </location>
</feature>
<feature type="transmembrane region" description="Helical" evidence="7">
    <location>
        <begin position="145"/>
        <end position="163"/>
    </location>
</feature>
<dbReference type="Proteomes" id="UP000543642">
    <property type="component" value="Unassembled WGS sequence"/>
</dbReference>
<dbReference type="InterPro" id="IPR035906">
    <property type="entry name" value="MetI-like_sf"/>
</dbReference>
<keyword evidence="10" id="KW-1185">Reference proteome</keyword>
<keyword evidence="2 7" id="KW-0813">Transport</keyword>
<evidence type="ECO:0000256" key="6">
    <source>
        <dbReference type="ARBA" id="ARBA00023136"/>
    </source>
</evidence>
<sequence>MESSVKGKGEIIFQIICNVVLFILMLAAVLPFLLLVMSSVTDESVLLVDGYSFFPRVFSGYAYEYLFVSNAENIFRAYGITFLVTIVGTIIALIVAPMLAYPLSRSDYPRRKVMTFYVFFTMLFNGGLVPSYIMWTQIFHVKNTIFALLFPTLLMNGFYIMILRSNFKSNIHPALIEAAKIDGAGELLIYRKIVLPLSLPIMATIGLMIGIGYWNDWMNGLYYITDNHLYSLQQLLNNILSNIKALASMSSSVTVTQEMPSTGIRMAMAVVGVVPIMVLYPFFQKYFVKGIAIGGVKE</sequence>
<keyword evidence="4 7" id="KW-0812">Transmembrane</keyword>
<dbReference type="PROSITE" id="PS50928">
    <property type="entry name" value="ABC_TM1"/>
    <property type="match status" value="1"/>
</dbReference>